<reference evidence="3 4" key="1">
    <citation type="submission" date="2019-04" db="EMBL/GenBank/DDBJ databases">
        <title>Microbes associate with the intestines of laboratory mice.</title>
        <authorList>
            <person name="Navarre W."/>
            <person name="Wong E."/>
            <person name="Huang K."/>
            <person name="Tropini C."/>
            <person name="Ng K."/>
            <person name="Yu B."/>
        </authorList>
    </citation>
    <scope>NUCLEOTIDE SEQUENCE [LARGE SCALE GENOMIC DNA]</scope>
    <source>
        <strain evidence="3 4">NM06_A21</strain>
    </source>
</reference>
<dbReference type="InterPro" id="IPR036104">
    <property type="entry name" value="BFN_sf"/>
</dbReference>
<dbReference type="RefSeq" id="WP_135993128.1">
    <property type="nucleotide sequence ID" value="NZ_SRYD01000022.1"/>
</dbReference>
<dbReference type="Proteomes" id="UP000306630">
    <property type="component" value="Unassembled WGS sequence"/>
</dbReference>
<evidence type="ECO:0000259" key="2">
    <source>
        <dbReference type="PROSITE" id="PS51658"/>
    </source>
</evidence>
<comment type="caution">
    <text evidence="3">The sequence shown here is derived from an EMBL/GenBank/DDBJ whole genome shotgun (WGS) entry which is preliminary data.</text>
</comment>
<dbReference type="InterPro" id="IPR003729">
    <property type="entry name" value="Bi_nuclease_dom"/>
</dbReference>
<dbReference type="Pfam" id="PF02577">
    <property type="entry name" value="BFN_dom"/>
    <property type="match status" value="1"/>
</dbReference>
<evidence type="ECO:0000313" key="4">
    <source>
        <dbReference type="Proteomes" id="UP000306630"/>
    </source>
</evidence>
<dbReference type="SUPFAM" id="SSF103256">
    <property type="entry name" value="Hypothetical protein TM0160"/>
    <property type="match status" value="1"/>
</dbReference>
<proteinExistence type="predicted"/>
<dbReference type="AlphaFoldDB" id="A0A4S2FY31"/>
<name>A0A4S2FY31_9BACT</name>
<protein>
    <recommendedName>
        <fullName evidence="2">BFN domain-containing protein</fullName>
    </recommendedName>
</protein>
<gene>
    <name evidence="3" type="ORF">E5333_06645</name>
</gene>
<dbReference type="PANTHER" id="PTHR15160">
    <property type="entry name" value="VON HIPPEL-LINDAU PROTEIN"/>
    <property type="match status" value="1"/>
</dbReference>
<dbReference type="PROSITE" id="PS51658">
    <property type="entry name" value="BFN"/>
    <property type="match status" value="1"/>
</dbReference>
<dbReference type="Gene3D" id="3.10.690.10">
    <property type="entry name" value="Bifunctional nuclease domain"/>
    <property type="match status" value="1"/>
</dbReference>
<evidence type="ECO:0000256" key="1">
    <source>
        <dbReference type="SAM" id="MobiDB-lite"/>
    </source>
</evidence>
<dbReference type="EMBL" id="SRYD01000022">
    <property type="protein sequence ID" value="TGY74361.1"/>
    <property type="molecule type" value="Genomic_DNA"/>
</dbReference>
<dbReference type="GO" id="GO:0004518">
    <property type="term" value="F:nuclease activity"/>
    <property type="evidence" value="ECO:0007669"/>
    <property type="project" value="InterPro"/>
</dbReference>
<dbReference type="PANTHER" id="PTHR15160:SF1">
    <property type="entry name" value="VON HIPPEL-LINDAU DISEASE TUMOR SUPPRESSOR"/>
    <property type="match status" value="1"/>
</dbReference>
<evidence type="ECO:0000313" key="3">
    <source>
        <dbReference type="EMBL" id="TGY74361.1"/>
    </source>
</evidence>
<sequence length="214" mass="23980">MESEKIRLKVLGISYSQIQSGAYALILAQADGPYRIPVVIGASEAQSIAIRMEGIIPPRPMTHDLFVSFAHAFGVKLKEVFIYKFEDGIFSSELTFTDGEREVVLDSRTSDAIAIAMRTKSPIFTTRSILDETGFIMEETSASDSDTTDDSTPPSERNHEEESDESPMFKEPRVEQYSIEELEKTLARLIEQENYEEAARISKIIASKKNSDNI</sequence>
<feature type="domain" description="BFN" evidence="2">
    <location>
        <begin position="5"/>
        <end position="137"/>
    </location>
</feature>
<feature type="region of interest" description="Disordered" evidence="1">
    <location>
        <begin position="138"/>
        <end position="175"/>
    </location>
</feature>
<organism evidence="3 4">
    <name type="scientific">Muribaculum intestinale</name>
    <dbReference type="NCBI Taxonomy" id="1796646"/>
    <lineage>
        <taxon>Bacteria</taxon>
        <taxon>Pseudomonadati</taxon>
        <taxon>Bacteroidota</taxon>
        <taxon>Bacteroidia</taxon>
        <taxon>Bacteroidales</taxon>
        <taxon>Muribaculaceae</taxon>
        <taxon>Muribaculum</taxon>
    </lineage>
</organism>
<accession>A0A4S2FY31</accession>